<reference evidence="3" key="1">
    <citation type="journal article" date="2019" name="Int. J. Syst. Evol. Microbiol.">
        <title>The Global Catalogue of Microorganisms (GCM) 10K type strain sequencing project: providing services to taxonomists for standard genome sequencing and annotation.</title>
        <authorList>
            <consortium name="The Broad Institute Genomics Platform"/>
            <consortium name="The Broad Institute Genome Sequencing Center for Infectious Disease"/>
            <person name="Wu L."/>
            <person name="Ma J."/>
        </authorList>
    </citation>
    <scope>NUCLEOTIDE SEQUENCE [LARGE SCALE GENOMIC DNA]</scope>
    <source>
        <strain evidence="3">JCM 16014</strain>
    </source>
</reference>
<proteinExistence type="predicted"/>
<feature type="compositionally biased region" description="Polar residues" evidence="1">
    <location>
        <begin position="173"/>
        <end position="183"/>
    </location>
</feature>
<evidence type="ECO:0000256" key="1">
    <source>
        <dbReference type="SAM" id="MobiDB-lite"/>
    </source>
</evidence>
<evidence type="ECO:0000313" key="3">
    <source>
        <dbReference type="Proteomes" id="UP001500751"/>
    </source>
</evidence>
<protein>
    <submittedName>
        <fullName evidence="2">Uncharacterized protein</fullName>
    </submittedName>
</protein>
<accession>A0ABP5GQP1</accession>
<comment type="caution">
    <text evidence="2">The sequence shown here is derived from an EMBL/GenBank/DDBJ whole genome shotgun (WGS) entry which is preliminary data.</text>
</comment>
<keyword evidence="3" id="KW-1185">Reference proteome</keyword>
<dbReference type="Proteomes" id="UP001500751">
    <property type="component" value="Unassembled WGS sequence"/>
</dbReference>
<organism evidence="2 3">
    <name type="scientific">Catenulispora yoronensis</name>
    <dbReference type="NCBI Taxonomy" id="450799"/>
    <lineage>
        <taxon>Bacteria</taxon>
        <taxon>Bacillati</taxon>
        <taxon>Actinomycetota</taxon>
        <taxon>Actinomycetes</taxon>
        <taxon>Catenulisporales</taxon>
        <taxon>Catenulisporaceae</taxon>
        <taxon>Catenulispora</taxon>
    </lineage>
</organism>
<dbReference type="EMBL" id="BAAAQN010000043">
    <property type="protein sequence ID" value="GAA2047429.1"/>
    <property type="molecule type" value="Genomic_DNA"/>
</dbReference>
<feature type="compositionally biased region" description="Low complexity" evidence="1">
    <location>
        <begin position="126"/>
        <end position="147"/>
    </location>
</feature>
<evidence type="ECO:0000313" key="2">
    <source>
        <dbReference type="EMBL" id="GAA2047429.1"/>
    </source>
</evidence>
<gene>
    <name evidence="2" type="ORF">GCM10009839_60710</name>
</gene>
<dbReference type="RefSeq" id="WP_344669102.1">
    <property type="nucleotide sequence ID" value="NZ_BAAAQN010000043.1"/>
</dbReference>
<feature type="region of interest" description="Disordered" evidence="1">
    <location>
        <begin position="126"/>
        <end position="183"/>
    </location>
</feature>
<sequence>MHEVELVVEAPAEVDVETVARLAKHLQDDLRADGRVSVARKPGVVPEGARSGAATQIGALIVTGVFSATTVKAVRDVVLRRMARSSRASATISWRADAEQGRFSVESEGLAPEELTALVAAWSRSGSQAGQAGQTNQTGQINQAEQADQTDHTDQTNHTDQINQTKEVKGVESGSQTRAPDRD</sequence>
<name>A0ABP5GQP1_9ACTN</name>